<accession>A0ABT0AFB7</accession>
<keyword evidence="8 12" id="KW-0798">TonB box</keyword>
<keyword evidence="9 11" id="KW-0472">Membrane</keyword>
<evidence type="ECO:0000256" key="3">
    <source>
        <dbReference type="ARBA" id="ARBA00022452"/>
    </source>
</evidence>
<keyword evidence="13" id="KW-0732">Signal</keyword>
<evidence type="ECO:0000313" key="16">
    <source>
        <dbReference type="EMBL" id="MCJ1961899.1"/>
    </source>
</evidence>
<keyword evidence="2 11" id="KW-0813">Transport</keyword>
<evidence type="ECO:0000256" key="7">
    <source>
        <dbReference type="ARBA" id="ARBA00023065"/>
    </source>
</evidence>
<reference evidence="16" key="1">
    <citation type="submission" date="2022-03" db="EMBL/GenBank/DDBJ databases">
        <title>Identification of a novel bacterium isolated from mangrove sediments.</title>
        <authorList>
            <person name="Pan X."/>
        </authorList>
    </citation>
    <scope>NUCLEOTIDE SEQUENCE</scope>
    <source>
        <strain evidence="16">B2637</strain>
    </source>
</reference>
<evidence type="ECO:0000256" key="11">
    <source>
        <dbReference type="PROSITE-ProRule" id="PRU01360"/>
    </source>
</evidence>
<evidence type="ECO:0000256" key="1">
    <source>
        <dbReference type="ARBA" id="ARBA00004571"/>
    </source>
</evidence>
<comment type="subcellular location">
    <subcellularLocation>
        <location evidence="1 11">Cell outer membrane</location>
        <topology evidence="1 11">Multi-pass membrane protein</topology>
    </subcellularLocation>
</comment>
<gene>
    <name evidence="16" type="ORF">MTR65_14485</name>
</gene>
<comment type="caution">
    <text evidence="16">The sequence shown here is derived from an EMBL/GenBank/DDBJ whole genome shotgun (WGS) entry which is preliminary data.</text>
</comment>
<evidence type="ECO:0000256" key="5">
    <source>
        <dbReference type="ARBA" id="ARBA00022692"/>
    </source>
</evidence>
<name>A0ABT0AFB7_9SPHN</name>
<evidence type="ECO:0000259" key="15">
    <source>
        <dbReference type="Pfam" id="PF07715"/>
    </source>
</evidence>
<dbReference type="Proteomes" id="UP001162802">
    <property type="component" value="Unassembled WGS sequence"/>
</dbReference>
<keyword evidence="16" id="KW-0675">Receptor</keyword>
<keyword evidence="4" id="KW-0410">Iron transport</keyword>
<evidence type="ECO:0000256" key="8">
    <source>
        <dbReference type="ARBA" id="ARBA00023077"/>
    </source>
</evidence>
<dbReference type="SUPFAM" id="SSF56935">
    <property type="entry name" value="Porins"/>
    <property type="match status" value="1"/>
</dbReference>
<evidence type="ECO:0000313" key="17">
    <source>
        <dbReference type="Proteomes" id="UP001162802"/>
    </source>
</evidence>
<dbReference type="Gene3D" id="2.40.170.20">
    <property type="entry name" value="TonB-dependent receptor, beta-barrel domain"/>
    <property type="match status" value="2"/>
</dbReference>
<comment type="similarity">
    <text evidence="11 12">Belongs to the TonB-dependent receptor family.</text>
</comment>
<evidence type="ECO:0000256" key="4">
    <source>
        <dbReference type="ARBA" id="ARBA00022496"/>
    </source>
</evidence>
<evidence type="ECO:0000259" key="14">
    <source>
        <dbReference type="Pfam" id="PF00593"/>
    </source>
</evidence>
<proteinExistence type="inferred from homology"/>
<keyword evidence="7" id="KW-0406">Ion transport</keyword>
<dbReference type="PANTHER" id="PTHR32552">
    <property type="entry name" value="FERRICHROME IRON RECEPTOR-RELATED"/>
    <property type="match status" value="1"/>
</dbReference>
<keyword evidence="3 11" id="KW-1134">Transmembrane beta strand</keyword>
<dbReference type="InterPro" id="IPR039426">
    <property type="entry name" value="TonB-dep_rcpt-like"/>
</dbReference>
<keyword evidence="10 11" id="KW-0998">Cell outer membrane</keyword>
<evidence type="ECO:0000256" key="10">
    <source>
        <dbReference type="ARBA" id="ARBA00023237"/>
    </source>
</evidence>
<evidence type="ECO:0000256" key="13">
    <source>
        <dbReference type="SAM" id="SignalP"/>
    </source>
</evidence>
<dbReference type="InterPro" id="IPR012910">
    <property type="entry name" value="Plug_dom"/>
</dbReference>
<dbReference type="Pfam" id="PF07715">
    <property type="entry name" value="Plug"/>
    <property type="match status" value="1"/>
</dbReference>
<feature type="domain" description="TonB-dependent receptor-like beta-barrel" evidence="14">
    <location>
        <begin position="344"/>
        <end position="803"/>
    </location>
</feature>
<dbReference type="EMBL" id="JALHAT010000028">
    <property type="protein sequence ID" value="MCJ1961899.1"/>
    <property type="molecule type" value="Genomic_DNA"/>
</dbReference>
<dbReference type="PANTHER" id="PTHR32552:SF81">
    <property type="entry name" value="TONB-DEPENDENT OUTER MEMBRANE RECEPTOR"/>
    <property type="match status" value="1"/>
</dbReference>
<feature type="domain" description="TonB-dependent receptor plug" evidence="15">
    <location>
        <begin position="57"/>
        <end position="165"/>
    </location>
</feature>
<evidence type="ECO:0000256" key="2">
    <source>
        <dbReference type="ARBA" id="ARBA00022448"/>
    </source>
</evidence>
<dbReference type="InterPro" id="IPR000531">
    <property type="entry name" value="Beta-barrel_TonB"/>
</dbReference>
<feature type="signal peptide" evidence="13">
    <location>
        <begin position="1"/>
        <end position="31"/>
    </location>
</feature>
<evidence type="ECO:0000256" key="9">
    <source>
        <dbReference type="ARBA" id="ARBA00023136"/>
    </source>
</evidence>
<evidence type="ECO:0000256" key="6">
    <source>
        <dbReference type="ARBA" id="ARBA00023004"/>
    </source>
</evidence>
<dbReference type="Pfam" id="PF00593">
    <property type="entry name" value="TonB_dep_Rec_b-barrel"/>
    <property type="match status" value="1"/>
</dbReference>
<dbReference type="InterPro" id="IPR036942">
    <property type="entry name" value="Beta-barrel_TonB_sf"/>
</dbReference>
<dbReference type="RefSeq" id="WP_243801413.1">
    <property type="nucleotide sequence ID" value="NZ_JALHAT010000028.1"/>
</dbReference>
<dbReference type="PROSITE" id="PS52016">
    <property type="entry name" value="TONB_DEPENDENT_REC_3"/>
    <property type="match status" value="1"/>
</dbReference>
<protein>
    <submittedName>
        <fullName evidence="16">TonB-dependent receptor</fullName>
    </submittedName>
</protein>
<keyword evidence="17" id="KW-1185">Reference proteome</keyword>
<organism evidence="16 17">
    <name type="scientific">Novosphingobium mangrovi</name>
    <name type="common">ex Hu et al. 2023</name>
    <dbReference type="NCBI Taxonomy" id="2930094"/>
    <lineage>
        <taxon>Bacteria</taxon>
        <taxon>Pseudomonadati</taxon>
        <taxon>Pseudomonadota</taxon>
        <taxon>Alphaproteobacteria</taxon>
        <taxon>Sphingomonadales</taxon>
        <taxon>Sphingomonadaceae</taxon>
        <taxon>Novosphingobium</taxon>
    </lineage>
</organism>
<sequence>MNTRLQTKLSGASMMVVSALLGMGVAAPAQAQSETARSEGLAGSSIVVTARKREESLLETPIAITALSSDQIEKQGIRSINDVVLNTPGINVSNVNSGRNDRSFQQITLRGMTPSTTNSTLTASFIDGVPVASATALMGITDPERIEILKGPQNAYFGRNAFAGAINVVTKTPANSFGGNVRAMVGTRDNFDVQGSLEGQLVPGILGFRLTGRSMSKSGSYTNGANPNQTLGDQSSDIGTLQLEFTPTSQLTVKAFGMYSRDKDGPSAQGMASAYEVRSNNGSPNIPYFSGSNAGEVVIPGMANCTLAGRPWICGAVPKIDSRYSPAQNTTEDALLAGILGDDTNRITSHGKGVDGYGLSREYYHLHMNVDYELGDTGLTLSSLTGYNNEFYSEVADLDNYDSSAFTNFAATPANGLRTYWSFPYLVERRNKDFSQELRLSFDDGGPLQAMLGASYLYTSATPGLVSVSNFEQYGIPAPASARQPPQKARTYGIFGSLSYEITDALSINLEGRYQRDKIYAFAGGAGTNISPDAAEIYGLPAGSFPPLESFYNQTFNNFLPRIIINYDLTPDMMVYASWSKAANVSLSSFNTSFISGTQAEVEAGESIGLGVIVQPEKLDNYEVGFKGSFLNGRLVVTSAAYYATWKDQHNDRSVIFASGGQPLIVRGVANSGKSNVYGIELDVMAEPIDGFSITASGAWNGSSVRSFDNPAVTLRTGFEGDDFKGNTLPLTSEYSGNLALMYTGEVADWDDFSYFARGDLSYKSKQYVDPANQTWIKGRAQVNARIGFTKGDFTLEGFVTNLFNNKQYTSIAQNNLLEPSYLLASQSYAYLNLALPELRTWGLQASYNF</sequence>
<keyword evidence="5 11" id="KW-0812">Transmembrane</keyword>
<keyword evidence="6" id="KW-0408">Iron</keyword>
<feature type="chain" id="PRO_5045877471" evidence="13">
    <location>
        <begin position="32"/>
        <end position="850"/>
    </location>
</feature>
<evidence type="ECO:0000256" key="12">
    <source>
        <dbReference type="RuleBase" id="RU003357"/>
    </source>
</evidence>